<evidence type="ECO:0000256" key="8">
    <source>
        <dbReference type="SAM" id="Phobius"/>
    </source>
</evidence>
<dbReference type="InterPro" id="IPR002165">
    <property type="entry name" value="Plexin_repeat"/>
</dbReference>
<keyword evidence="5" id="KW-0325">Glycoprotein</keyword>
<keyword evidence="8" id="KW-1133">Transmembrane helix</keyword>
<proteinExistence type="predicted"/>
<dbReference type="GeneID" id="136799457"/>
<dbReference type="InterPro" id="IPR015943">
    <property type="entry name" value="WD40/YVTN_repeat-like_dom_sf"/>
</dbReference>
<evidence type="ECO:0000256" key="3">
    <source>
        <dbReference type="ARBA" id="ARBA00023136"/>
    </source>
</evidence>
<dbReference type="EnsemblMetazoa" id="CLYHEMT001005.1">
    <property type="protein sequence ID" value="CLYHEMP001005.1"/>
    <property type="gene ID" value="CLYHEMG001005"/>
</dbReference>
<dbReference type="Gene3D" id="2.20.100.10">
    <property type="entry name" value="Thrombospondin type-1 (TSP1) repeat"/>
    <property type="match status" value="1"/>
</dbReference>
<dbReference type="Gene3D" id="2.130.10.10">
    <property type="entry name" value="YVTN repeat-like/Quinoprotein amine dehydrogenase"/>
    <property type="match status" value="1"/>
</dbReference>
<dbReference type="PROSITE" id="PS51004">
    <property type="entry name" value="SEMA"/>
    <property type="match status" value="1"/>
</dbReference>
<dbReference type="Pfam" id="PF01437">
    <property type="entry name" value="PSI"/>
    <property type="match status" value="1"/>
</dbReference>
<reference evidence="11" key="1">
    <citation type="submission" date="2021-01" db="UniProtKB">
        <authorList>
            <consortium name="EnsemblMetazoa"/>
        </authorList>
    </citation>
    <scope>IDENTIFICATION</scope>
</reference>
<evidence type="ECO:0000256" key="1">
    <source>
        <dbReference type="ARBA" id="ARBA00004167"/>
    </source>
</evidence>
<evidence type="ECO:0000256" key="5">
    <source>
        <dbReference type="ARBA" id="ARBA00023180"/>
    </source>
</evidence>
<feature type="compositionally biased region" description="Polar residues" evidence="7">
    <location>
        <begin position="769"/>
        <end position="787"/>
    </location>
</feature>
<evidence type="ECO:0000313" key="11">
    <source>
        <dbReference type="EnsemblMetazoa" id="CLYHEMP001005.1"/>
    </source>
</evidence>
<dbReference type="InterPro" id="IPR000884">
    <property type="entry name" value="TSP1_rpt"/>
</dbReference>
<evidence type="ECO:0000313" key="12">
    <source>
        <dbReference type="Proteomes" id="UP000594262"/>
    </source>
</evidence>
<keyword evidence="12" id="KW-1185">Reference proteome</keyword>
<keyword evidence="9" id="KW-0732">Signal</keyword>
<feature type="signal peptide" evidence="9">
    <location>
        <begin position="1"/>
        <end position="19"/>
    </location>
</feature>
<dbReference type="GO" id="GO:0030335">
    <property type="term" value="P:positive regulation of cell migration"/>
    <property type="evidence" value="ECO:0007669"/>
    <property type="project" value="TreeGrafter"/>
</dbReference>
<dbReference type="FunFam" id="2.20.100.10:FF:000001">
    <property type="entry name" value="semaphorin-5A isoform X1"/>
    <property type="match status" value="1"/>
</dbReference>
<feature type="compositionally biased region" description="Acidic residues" evidence="7">
    <location>
        <begin position="866"/>
        <end position="877"/>
    </location>
</feature>
<feature type="transmembrane region" description="Helical" evidence="8">
    <location>
        <begin position="819"/>
        <end position="842"/>
    </location>
</feature>
<keyword evidence="4" id="KW-1015">Disulfide bond</keyword>
<dbReference type="AlphaFoldDB" id="A0A7M5V1Z1"/>
<feature type="domain" description="Sema" evidence="10">
    <location>
        <begin position="27"/>
        <end position="486"/>
    </location>
</feature>
<evidence type="ECO:0000256" key="4">
    <source>
        <dbReference type="ARBA" id="ARBA00023157"/>
    </source>
</evidence>
<dbReference type="Pfam" id="PF01403">
    <property type="entry name" value="Sema"/>
    <property type="match status" value="1"/>
</dbReference>
<dbReference type="GO" id="GO:0007399">
    <property type="term" value="P:nervous system development"/>
    <property type="evidence" value="ECO:0007669"/>
    <property type="project" value="UniProtKB-KW"/>
</dbReference>
<sequence>MEVFVFLLLTCVQCLLVFGDVCIPAKHRKFTKEDLKRDFNTKEISKSSAFQSIVTNEKTNKLYTGGRNSITVLDGTNLNNISHISWKVDNERCLSEGLVPKEYCNNHVTLINLYKDKIVACGTGSTRPVYRVFSQDSLNVTREGNRLCASPNPEHRVIGQITSLGEMIVATYKDQKGRDSEVHGSFMPEKLPVYRAKLKTGADDVKPSAEFIKSFYIGNSVYKFFIEEAEENGNQQTPTVGRFCQTDNGGPSFISNRLWTTFRKARLNCFYNRADNKMVFRHLVDVDYDATKKIFYAIYTMTKHESLASTICTFKFEDLEEAFSGNFLAKNENNKEWNEIQNPKIFNGCKVNRTKLSSSINPTSPGKEPTNSLNLESSMFVSSHRIMAKTISTQPDIFQYMKPVTRFSKIAIDQFSGENKAQETLLNIIDDQGNIFTLHANLGNTKESCIIEEIATGMENPKIFQMNHKERMLYITTSDGSRLMTYNVDSCARYNGKSDCISAHNPRCGWNMQTSQCLSVRSSGNETLLQDLNKCPNRLDIFSAWSSWKAQEQEGGQEKYCLVRHRQCHSCDLKLCDVASTEVINCTANAVTDIDRWLKEGAIDGSWSSWQEWSECGNHVKCGNDTKIRSRQCESPKPANGGRECIGRDFECTTCPKKKEIINIIWTQWSKWSNCPDKSVKYETRARTCSKPGQCNGKDTEKRDCPEEGVAFGEWSNCSCMQKVQHRCPKSIVGCGTNCPRMELCQYQTCEPKGCPTEKPPIGVDESVKNNSTKNETSPSDGGKNSTEYIEVVPLTPAPNTGPMDSVCKDGYTFQLVELISIGVGIIASCFVIVLTIVFLMIRRDRKKNNYSPNPVRKTKSQPLLNEDETDTLESNA</sequence>
<dbReference type="InterPro" id="IPR036352">
    <property type="entry name" value="Semap_dom_sf"/>
</dbReference>
<evidence type="ECO:0000256" key="7">
    <source>
        <dbReference type="SAM" id="MobiDB-lite"/>
    </source>
</evidence>
<dbReference type="PANTHER" id="PTHR11036">
    <property type="entry name" value="SEMAPHORIN"/>
    <property type="match status" value="1"/>
</dbReference>
<keyword evidence="8" id="KW-0812">Transmembrane</keyword>
<dbReference type="PROSITE" id="PS50092">
    <property type="entry name" value="TSP1"/>
    <property type="match status" value="1"/>
</dbReference>
<evidence type="ECO:0000256" key="6">
    <source>
        <dbReference type="PROSITE-ProRule" id="PRU00352"/>
    </source>
</evidence>
<comment type="caution">
    <text evidence="6">Lacks conserved residue(s) required for the propagation of feature annotation.</text>
</comment>
<dbReference type="SMART" id="SM00209">
    <property type="entry name" value="TSP1"/>
    <property type="match status" value="3"/>
</dbReference>
<dbReference type="InterPro" id="IPR027231">
    <property type="entry name" value="Semaphorin"/>
</dbReference>
<organism evidence="11 12">
    <name type="scientific">Clytia hemisphaerica</name>
    <dbReference type="NCBI Taxonomy" id="252671"/>
    <lineage>
        <taxon>Eukaryota</taxon>
        <taxon>Metazoa</taxon>
        <taxon>Cnidaria</taxon>
        <taxon>Hydrozoa</taxon>
        <taxon>Hydroidolina</taxon>
        <taxon>Leptothecata</taxon>
        <taxon>Obeliida</taxon>
        <taxon>Clytiidae</taxon>
        <taxon>Clytia</taxon>
    </lineage>
</organism>
<dbReference type="SUPFAM" id="SSF103575">
    <property type="entry name" value="Plexin repeat"/>
    <property type="match status" value="1"/>
</dbReference>
<protein>
    <recommendedName>
        <fullName evidence="10">Sema domain-containing protein</fullName>
    </recommendedName>
</protein>
<dbReference type="SUPFAM" id="SSF82895">
    <property type="entry name" value="TSP-1 type 1 repeat"/>
    <property type="match status" value="1"/>
</dbReference>
<dbReference type="RefSeq" id="XP_066912266.1">
    <property type="nucleotide sequence ID" value="XM_067056165.1"/>
</dbReference>
<dbReference type="GO" id="GO:0045499">
    <property type="term" value="F:chemorepellent activity"/>
    <property type="evidence" value="ECO:0007669"/>
    <property type="project" value="TreeGrafter"/>
</dbReference>
<dbReference type="GO" id="GO:0030215">
    <property type="term" value="F:semaphorin receptor binding"/>
    <property type="evidence" value="ECO:0007669"/>
    <property type="project" value="InterPro"/>
</dbReference>
<keyword evidence="3 8" id="KW-0472">Membrane</keyword>
<evidence type="ECO:0000259" key="10">
    <source>
        <dbReference type="PROSITE" id="PS51004"/>
    </source>
</evidence>
<dbReference type="OrthoDB" id="9988752at2759"/>
<dbReference type="InterPro" id="IPR001627">
    <property type="entry name" value="Semap_dom"/>
</dbReference>
<keyword evidence="2" id="KW-0524">Neurogenesis</keyword>
<evidence type="ECO:0000256" key="9">
    <source>
        <dbReference type="SAM" id="SignalP"/>
    </source>
</evidence>
<dbReference type="InterPro" id="IPR036383">
    <property type="entry name" value="TSP1_rpt_sf"/>
</dbReference>
<feature type="region of interest" description="Disordered" evidence="7">
    <location>
        <begin position="761"/>
        <end position="787"/>
    </location>
</feature>
<dbReference type="SUPFAM" id="SSF101912">
    <property type="entry name" value="Sema domain"/>
    <property type="match status" value="1"/>
</dbReference>
<accession>A0A7M5V1Z1</accession>
<name>A0A7M5V1Z1_9CNID</name>
<dbReference type="Gene3D" id="3.30.1680.10">
    <property type="entry name" value="ligand-binding face of the semaphorins, domain 2"/>
    <property type="match status" value="1"/>
</dbReference>
<feature type="region of interest" description="Disordered" evidence="7">
    <location>
        <begin position="849"/>
        <end position="877"/>
    </location>
</feature>
<dbReference type="PANTHER" id="PTHR11036:SF127">
    <property type="entry name" value="SEMAPHORIN-1A"/>
    <property type="match status" value="1"/>
</dbReference>
<evidence type="ECO:0000256" key="2">
    <source>
        <dbReference type="ARBA" id="ARBA00022902"/>
    </source>
</evidence>
<dbReference type="SMART" id="SM00630">
    <property type="entry name" value="Sema"/>
    <property type="match status" value="1"/>
</dbReference>
<dbReference type="Proteomes" id="UP000594262">
    <property type="component" value="Unplaced"/>
</dbReference>
<feature type="chain" id="PRO_5029500939" description="Sema domain-containing protein" evidence="9">
    <location>
        <begin position="20"/>
        <end position="877"/>
    </location>
</feature>
<dbReference type="GO" id="GO:0005886">
    <property type="term" value="C:plasma membrane"/>
    <property type="evidence" value="ECO:0007669"/>
    <property type="project" value="TreeGrafter"/>
</dbReference>
<comment type="subcellular location">
    <subcellularLocation>
        <location evidence="1">Membrane</location>
        <topology evidence="1">Single-pass membrane protein</topology>
    </subcellularLocation>
</comment>